<dbReference type="STRING" id="765912.Thimo_1075"/>
<dbReference type="PANTHER" id="PTHR30023">
    <property type="entry name" value="D-ALANYL-D-ALANINE CARBOXYPEPTIDASE"/>
    <property type="match status" value="1"/>
</dbReference>
<dbReference type="SUPFAM" id="SSF56601">
    <property type="entry name" value="beta-lactamase/transpeptidase-like"/>
    <property type="match status" value="1"/>
</dbReference>
<gene>
    <name evidence="3" type="ORF">Thimo_1075</name>
</gene>
<evidence type="ECO:0000256" key="2">
    <source>
        <dbReference type="ARBA" id="ARBA00022801"/>
    </source>
</evidence>
<dbReference type="Gene3D" id="3.40.710.10">
    <property type="entry name" value="DD-peptidase/beta-lactamase superfamily"/>
    <property type="match status" value="2"/>
</dbReference>
<dbReference type="InterPro" id="IPR000667">
    <property type="entry name" value="Peptidase_S13"/>
</dbReference>
<dbReference type="KEGG" id="tmb:Thimo_1075"/>
<dbReference type="PRINTS" id="PR00922">
    <property type="entry name" value="DADACBPTASE3"/>
</dbReference>
<keyword evidence="2" id="KW-0378">Hydrolase</keyword>
<dbReference type="Proteomes" id="UP000010816">
    <property type="component" value="Chromosome"/>
</dbReference>
<dbReference type="HOGENOM" id="CLU_054952_0_0_6"/>
<dbReference type="PANTHER" id="PTHR30023:SF0">
    <property type="entry name" value="PENICILLIN-SENSITIVE CARBOXYPEPTIDASE A"/>
    <property type="match status" value="1"/>
</dbReference>
<dbReference type="GO" id="GO:0004185">
    <property type="term" value="F:serine-type carboxypeptidase activity"/>
    <property type="evidence" value="ECO:0007669"/>
    <property type="project" value="InterPro"/>
</dbReference>
<evidence type="ECO:0000313" key="3">
    <source>
        <dbReference type="EMBL" id="AGA89879.1"/>
    </source>
</evidence>
<sequence>MTVRPPSLRPSIFVLAVLLVFTVAPNRAPAAVLDHVLALPRAALLVEVAGRPVIAHQADRPMIPASTMKLVTALAAIDRWGLDHHFTTDLYLADDGWLWVKAAGDPLLVSEELDLLARALYRAGVRRLAGIGIDDRLYASDLRIPGRSGTDNPYDAPITAFAVNFNTLHLRVSNGRLTSAEAQTPLTPLARALGGGLGAGEHRINVQSRELALRYAGELLAAKLAAAGIEVGAGQVVGVLPGDTRPVLSYRNSRDLRAVLEAMLKYSSNLIANELFLLLAVEGDAGAVDIRRAQRAMMRRVRERFGWHDFRIEDGAGLSRDNRLSARQLVAVLEAFTPYRALLPVQPDNPAVRAKTGTLTGVSTYAGYVQRDGRWVPFALLINQAVAPALRRQLADELARTADLEILCTGGRC</sequence>
<dbReference type="GO" id="GO:0000270">
    <property type="term" value="P:peptidoglycan metabolic process"/>
    <property type="evidence" value="ECO:0007669"/>
    <property type="project" value="TreeGrafter"/>
</dbReference>
<dbReference type="RefSeq" id="WP_015280024.1">
    <property type="nucleotide sequence ID" value="NC_019940.1"/>
</dbReference>
<dbReference type="eggNOG" id="COG2027">
    <property type="taxonomic scope" value="Bacteria"/>
</dbReference>
<evidence type="ECO:0000313" key="4">
    <source>
        <dbReference type="Proteomes" id="UP000010816"/>
    </source>
</evidence>
<name>L0GX45_9GAMM</name>
<dbReference type="AlphaFoldDB" id="L0GX45"/>
<accession>L0GX45</accession>
<dbReference type="GO" id="GO:0006508">
    <property type="term" value="P:proteolysis"/>
    <property type="evidence" value="ECO:0007669"/>
    <property type="project" value="InterPro"/>
</dbReference>
<proteinExistence type="inferred from homology"/>
<reference evidence="3 4" key="1">
    <citation type="submission" date="2011-09" db="EMBL/GenBank/DDBJ databases">
        <title>Complete sequence of chromosome of Thioflavicoccus mobilis 8321.</title>
        <authorList>
            <consortium name="US DOE Joint Genome Institute"/>
            <person name="Lucas S."/>
            <person name="Han J."/>
            <person name="Lapidus A."/>
            <person name="Cheng J.-F."/>
            <person name="Goodwin L."/>
            <person name="Pitluck S."/>
            <person name="Peters L."/>
            <person name="Ovchinnikova G."/>
            <person name="Lu M."/>
            <person name="Detter J.C."/>
            <person name="Han C."/>
            <person name="Tapia R."/>
            <person name="Land M."/>
            <person name="Hauser L."/>
            <person name="Kyrpides N."/>
            <person name="Ivanova N."/>
            <person name="Pagani I."/>
            <person name="Vogl K."/>
            <person name="Liu Z."/>
            <person name="Imhoff J."/>
            <person name="Thiel V."/>
            <person name="Frigaard N.-U."/>
            <person name="Bryant D."/>
            <person name="Woyke T."/>
        </authorList>
    </citation>
    <scope>NUCLEOTIDE SEQUENCE [LARGE SCALE GENOMIC DNA]</scope>
    <source>
        <strain evidence="3 4">8321</strain>
    </source>
</reference>
<keyword evidence="3" id="KW-0645">Protease</keyword>
<dbReference type="OrthoDB" id="9802627at2"/>
<dbReference type="InterPro" id="IPR012338">
    <property type="entry name" value="Beta-lactam/transpept-like"/>
</dbReference>
<organism evidence="3 4">
    <name type="scientific">Thioflavicoccus mobilis 8321</name>
    <dbReference type="NCBI Taxonomy" id="765912"/>
    <lineage>
        <taxon>Bacteria</taxon>
        <taxon>Pseudomonadati</taxon>
        <taxon>Pseudomonadota</taxon>
        <taxon>Gammaproteobacteria</taxon>
        <taxon>Chromatiales</taxon>
        <taxon>Chromatiaceae</taxon>
        <taxon>Thioflavicoccus</taxon>
    </lineage>
</organism>
<dbReference type="EMBL" id="CP003051">
    <property type="protein sequence ID" value="AGA89879.1"/>
    <property type="molecule type" value="Genomic_DNA"/>
</dbReference>
<dbReference type="PATRIC" id="fig|765912.4.peg.1039"/>
<protein>
    <submittedName>
        <fullName evidence="3">D-alanyl-D-alanine carboxypeptidase (Penicillin-binding protein 4)</fullName>
    </submittedName>
</protein>
<comment type="similarity">
    <text evidence="1">Belongs to the peptidase S13 family.</text>
</comment>
<keyword evidence="3" id="KW-0121">Carboxypeptidase</keyword>
<evidence type="ECO:0000256" key="1">
    <source>
        <dbReference type="ARBA" id="ARBA00006096"/>
    </source>
</evidence>
<dbReference type="Pfam" id="PF02113">
    <property type="entry name" value="Peptidase_S13"/>
    <property type="match status" value="3"/>
</dbReference>
<keyword evidence="4" id="KW-1185">Reference proteome</keyword>
<dbReference type="Gene3D" id="3.50.80.20">
    <property type="entry name" value="D-Ala-D-Ala carboxypeptidase C, peptidase S13"/>
    <property type="match status" value="1"/>
</dbReference>